<protein>
    <submittedName>
        <fullName evidence="3">Phage tail protein</fullName>
    </submittedName>
</protein>
<keyword evidence="4" id="KW-1185">Reference proteome</keyword>
<sequence>MAVPVLLTSPLPDPGAARQTLELPEGLSIAQIVEIALPGAPASAIRVLLVTTKGAAPVAPEIWHCVRPKPTTHVVLRLVPTGDNMGQVLTIVVAIAAMALGQFWAGQLIGKMGLAAGSLGAKALTVGLVTGLSVVGGLLASALIPAPDEPESETSYQLSGLRNTLRQNGRVPMVLGEIRYAPPFAARSYTEIVGDEQYIRAAFLFGYGRLRIEDIRIGDTSIEDYDDVTMEVREGVDTDLPLSLYPRQVLEDAVSTELVRPYPRDDNGDPIYSGDPEETPVIRRTAPDTASASAIIQFPGGLFAIDNKGRDVTLTVEVRIRQRLVGAVSWSEVTTLTVRASKKAAFFRQYTWELPTRGQYEIEVTRMTAESRASGWQTTSIWAALQSLRPEYPIAIDKPMALLSVRIRATYQLNGQLDDLNAMVTRYAPTWDGEAWTDAPTSNPASAYLYALQGPANAFPVADASVDLDQVADFYAFCAAKGMEYNAIHEQDETLGTALSKISSAGRASPHHSGIRWGVVIDRPTDLVVDHLSPRNSREFSWSRTYFDPPDAFRVAFLDETREYEEAERIVPWPGHTGAIELTEDLILNGKTSPDEVWIEARRRMYELIHRPDTIQATQDGAIRVASRGDQVMGSYDQLDRTQVAARVKSVGGDYIVLDEVLVTDEGVDYAIRFRAFDDDEDATGHSVVRSVTVPLSGGAGLLLSGTGEVPEVDALVHFGPLASESLALRVKGIEPGQDFTHIVHMVAAAPIIDELTDAEVPPEWDGRVGSAATIEELTPAVPLFSKISSGTTETGDADGVLVMLAPGTGTAAILSGYEVDHRLAGDTLWTTVSTDAASASVSIGDYVSGDDIEMQARAIAVGDVVGADTAIVSITVGSNDDPIPAALDAGSITVTGSLGHAVVTVAVSASDAPAEIQLYRVPSGDTLNTALHAAGNPFAVSAGATVQHIDGDGTRENILLNGDFGDSSAWTAGTDWALVTGNALHASGSAGDLTQAIAFDAGTTYRVGYVLASYVAGSVTPMLLGGSDRSGVATSADGLHTDAIQAVTGNITLAFRADSSFDAAISDITLFAQTTASVDAGEYDYYLAPLNGDAVPGPVSGPLTVQIR</sequence>
<accession>A0A4R5F185</accession>
<dbReference type="Proteomes" id="UP000294662">
    <property type="component" value="Unassembled WGS sequence"/>
</dbReference>
<keyword evidence="1" id="KW-0812">Transmembrane</keyword>
<dbReference type="AlphaFoldDB" id="A0A4R5F185"/>
<comment type="caution">
    <text evidence="3">The sequence shown here is derived from an EMBL/GenBank/DDBJ whole genome shotgun (WGS) entry which is preliminary data.</text>
</comment>
<gene>
    <name evidence="3" type="ORF">E1B25_01525</name>
</gene>
<evidence type="ECO:0000313" key="3">
    <source>
        <dbReference type="EMBL" id="TDE40920.1"/>
    </source>
</evidence>
<reference evidence="3 4" key="1">
    <citation type="submission" date="2019-03" db="EMBL/GenBank/DDBJ databases">
        <authorList>
            <person name="Zhang S."/>
        </authorList>
    </citation>
    <scope>NUCLEOTIDE SEQUENCE [LARGE SCALE GENOMIC DNA]</scope>
    <source>
        <strain evidence="3 4">S4J41</strain>
    </source>
</reference>
<organism evidence="3 4">
    <name type="scientific">Antarcticimicrobium sediminis</name>
    <dbReference type="NCBI Taxonomy" id="2546227"/>
    <lineage>
        <taxon>Bacteria</taxon>
        <taxon>Pseudomonadati</taxon>
        <taxon>Pseudomonadota</taxon>
        <taxon>Alphaproteobacteria</taxon>
        <taxon>Rhodobacterales</taxon>
        <taxon>Paracoccaceae</taxon>
        <taxon>Antarcticimicrobium</taxon>
    </lineage>
</organism>
<dbReference type="RefSeq" id="WP_132826910.1">
    <property type="nucleotide sequence ID" value="NZ_SMFP01000001.1"/>
</dbReference>
<feature type="transmembrane region" description="Helical" evidence="1">
    <location>
        <begin position="88"/>
        <end position="109"/>
    </location>
</feature>
<dbReference type="Pfam" id="PF24801">
    <property type="entry name" value="FNIII-A_GpJ"/>
    <property type="match status" value="1"/>
</dbReference>
<keyword evidence="1" id="KW-1133">Transmembrane helix</keyword>
<evidence type="ECO:0000256" key="1">
    <source>
        <dbReference type="SAM" id="Phobius"/>
    </source>
</evidence>
<name>A0A4R5F185_9RHOB</name>
<keyword evidence="1" id="KW-0472">Membrane</keyword>
<dbReference type="EMBL" id="SMFP01000001">
    <property type="protein sequence ID" value="TDE40920.1"/>
    <property type="molecule type" value="Genomic_DNA"/>
</dbReference>
<feature type="transmembrane region" description="Helical" evidence="1">
    <location>
        <begin position="121"/>
        <end position="144"/>
    </location>
</feature>
<evidence type="ECO:0000259" key="2">
    <source>
        <dbReference type="Pfam" id="PF24801"/>
    </source>
</evidence>
<evidence type="ECO:0000313" key="4">
    <source>
        <dbReference type="Proteomes" id="UP000294662"/>
    </source>
</evidence>
<dbReference type="InterPro" id="IPR055385">
    <property type="entry name" value="GpJ_HDII-ins2"/>
</dbReference>
<proteinExistence type="predicted"/>
<dbReference type="OrthoDB" id="7349961at2"/>
<feature type="domain" description="Tip attachment protein J HDII-ins2" evidence="2">
    <location>
        <begin position="278"/>
        <end position="389"/>
    </location>
</feature>